<name>A0A4Q7Z196_9BACT</name>
<dbReference type="InterPro" id="IPR000305">
    <property type="entry name" value="GIY-YIG_endonuc"/>
</dbReference>
<proteinExistence type="inferred from homology"/>
<keyword evidence="3" id="KW-0540">Nuclease</keyword>
<dbReference type="EMBL" id="SHKW01000001">
    <property type="protein sequence ID" value="RZU43313.1"/>
    <property type="molecule type" value="Genomic_DNA"/>
</dbReference>
<feature type="domain" description="GIY-YIG" evidence="2">
    <location>
        <begin position="9"/>
        <end position="86"/>
    </location>
</feature>
<dbReference type="CDD" id="cd10448">
    <property type="entry name" value="GIY-YIG_unchar_3"/>
    <property type="match status" value="1"/>
</dbReference>
<accession>A0A4Q7Z196</accession>
<evidence type="ECO:0000259" key="2">
    <source>
        <dbReference type="PROSITE" id="PS50164"/>
    </source>
</evidence>
<keyword evidence="3" id="KW-0255">Endonuclease</keyword>
<comment type="caution">
    <text evidence="3">The sequence shown here is derived from an EMBL/GenBank/DDBJ whole genome shotgun (WGS) entry which is preliminary data.</text>
</comment>
<dbReference type="PANTHER" id="PTHR34477">
    <property type="entry name" value="UPF0213 PROTEIN YHBQ"/>
    <property type="match status" value="1"/>
</dbReference>
<dbReference type="Proteomes" id="UP000292958">
    <property type="component" value="Unassembled WGS sequence"/>
</dbReference>
<sequence>MRCYAGLDERSHVLHLHCASRSHNFYVGMTSEIELRVEQHKQGRFEGYSKKYNCNRLVWFERHPYVQDAIAREKQLKGWSRAKKIGLIERENPAWVDLSEEWGQPVKMIGEV</sequence>
<dbReference type="AlphaFoldDB" id="A0A4Q7Z196"/>
<dbReference type="InterPro" id="IPR035901">
    <property type="entry name" value="GIY-YIG_endonuc_sf"/>
</dbReference>
<reference evidence="3 4" key="1">
    <citation type="submission" date="2019-02" db="EMBL/GenBank/DDBJ databases">
        <title>Genomic Encyclopedia of Archaeal and Bacterial Type Strains, Phase II (KMG-II): from individual species to whole genera.</title>
        <authorList>
            <person name="Goeker M."/>
        </authorList>
    </citation>
    <scope>NUCLEOTIDE SEQUENCE [LARGE SCALE GENOMIC DNA]</scope>
    <source>
        <strain evidence="3 4">DSM 18101</strain>
    </source>
</reference>
<dbReference type="InterPro" id="IPR050190">
    <property type="entry name" value="UPF0213_domain"/>
</dbReference>
<protein>
    <submittedName>
        <fullName evidence="3">Putative endonuclease</fullName>
    </submittedName>
</protein>
<dbReference type="Pfam" id="PF01541">
    <property type="entry name" value="GIY-YIG"/>
    <property type="match status" value="1"/>
</dbReference>
<evidence type="ECO:0000313" key="4">
    <source>
        <dbReference type="Proteomes" id="UP000292958"/>
    </source>
</evidence>
<dbReference type="Gene3D" id="3.40.1440.10">
    <property type="entry name" value="GIY-YIG endonuclease"/>
    <property type="match status" value="1"/>
</dbReference>
<keyword evidence="3" id="KW-0378">Hydrolase</keyword>
<dbReference type="PANTHER" id="PTHR34477:SF5">
    <property type="entry name" value="BSL5627 PROTEIN"/>
    <property type="match status" value="1"/>
</dbReference>
<dbReference type="RefSeq" id="WP_130421771.1">
    <property type="nucleotide sequence ID" value="NZ_SHKW01000001.1"/>
</dbReference>
<keyword evidence="4" id="KW-1185">Reference proteome</keyword>
<dbReference type="SUPFAM" id="SSF82771">
    <property type="entry name" value="GIY-YIG endonuclease"/>
    <property type="match status" value="1"/>
</dbReference>
<comment type="similarity">
    <text evidence="1">Belongs to the UPF0213 family.</text>
</comment>
<dbReference type="OrthoDB" id="9807770at2"/>
<dbReference type="PROSITE" id="PS50164">
    <property type="entry name" value="GIY_YIG"/>
    <property type="match status" value="1"/>
</dbReference>
<evidence type="ECO:0000313" key="3">
    <source>
        <dbReference type="EMBL" id="RZU43313.1"/>
    </source>
</evidence>
<gene>
    <name evidence="3" type="ORF">BDD14_4970</name>
</gene>
<dbReference type="GO" id="GO:0004519">
    <property type="term" value="F:endonuclease activity"/>
    <property type="evidence" value="ECO:0007669"/>
    <property type="project" value="UniProtKB-KW"/>
</dbReference>
<organism evidence="3 4">
    <name type="scientific">Edaphobacter modestus</name>
    <dbReference type="NCBI Taxonomy" id="388466"/>
    <lineage>
        <taxon>Bacteria</taxon>
        <taxon>Pseudomonadati</taxon>
        <taxon>Acidobacteriota</taxon>
        <taxon>Terriglobia</taxon>
        <taxon>Terriglobales</taxon>
        <taxon>Acidobacteriaceae</taxon>
        <taxon>Edaphobacter</taxon>
    </lineage>
</organism>
<evidence type="ECO:0000256" key="1">
    <source>
        <dbReference type="ARBA" id="ARBA00007435"/>
    </source>
</evidence>